<dbReference type="Proteomes" id="UP001295740">
    <property type="component" value="Unassembled WGS sequence"/>
</dbReference>
<feature type="domain" description="RING-type" evidence="6">
    <location>
        <begin position="412"/>
        <end position="453"/>
    </location>
</feature>
<feature type="compositionally biased region" description="Low complexity" evidence="5">
    <location>
        <begin position="243"/>
        <end position="255"/>
    </location>
</feature>
<evidence type="ECO:0000256" key="2">
    <source>
        <dbReference type="ARBA" id="ARBA00022771"/>
    </source>
</evidence>
<evidence type="ECO:0000256" key="3">
    <source>
        <dbReference type="ARBA" id="ARBA00022833"/>
    </source>
</evidence>
<dbReference type="AlphaFoldDB" id="A0AAI8VS77"/>
<dbReference type="Pfam" id="PF13920">
    <property type="entry name" value="zf-C3HC4_3"/>
    <property type="match status" value="1"/>
</dbReference>
<accession>A0AAI8VS77</accession>
<dbReference type="InterPro" id="IPR013083">
    <property type="entry name" value="Znf_RING/FYVE/PHD"/>
</dbReference>
<dbReference type="SUPFAM" id="SSF57850">
    <property type="entry name" value="RING/U-box"/>
    <property type="match status" value="1"/>
</dbReference>
<gene>
    <name evidence="7" type="ORF">KHLLAP_LOCUS10556</name>
</gene>
<dbReference type="InterPro" id="IPR047134">
    <property type="entry name" value="RNF4"/>
</dbReference>
<feature type="compositionally biased region" description="Basic and acidic residues" evidence="5">
    <location>
        <begin position="1"/>
        <end position="13"/>
    </location>
</feature>
<dbReference type="PROSITE" id="PS00518">
    <property type="entry name" value="ZF_RING_1"/>
    <property type="match status" value="1"/>
</dbReference>
<feature type="compositionally biased region" description="Polar residues" evidence="5">
    <location>
        <begin position="18"/>
        <end position="29"/>
    </location>
</feature>
<dbReference type="SMART" id="SM00184">
    <property type="entry name" value="RING"/>
    <property type="match status" value="1"/>
</dbReference>
<evidence type="ECO:0000256" key="4">
    <source>
        <dbReference type="PROSITE-ProRule" id="PRU00175"/>
    </source>
</evidence>
<keyword evidence="1" id="KW-0479">Metal-binding</keyword>
<reference evidence="7" key="1">
    <citation type="submission" date="2023-10" db="EMBL/GenBank/DDBJ databases">
        <authorList>
            <person name="Hackl T."/>
        </authorList>
    </citation>
    <scope>NUCLEOTIDE SEQUENCE</scope>
</reference>
<dbReference type="InterPro" id="IPR001841">
    <property type="entry name" value="Znf_RING"/>
</dbReference>
<dbReference type="GO" id="GO:0008270">
    <property type="term" value="F:zinc ion binding"/>
    <property type="evidence" value="ECO:0007669"/>
    <property type="project" value="UniProtKB-KW"/>
</dbReference>
<evidence type="ECO:0000259" key="6">
    <source>
        <dbReference type="PROSITE" id="PS50089"/>
    </source>
</evidence>
<evidence type="ECO:0000313" key="8">
    <source>
        <dbReference type="Proteomes" id="UP001295740"/>
    </source>
</evidence>
<dbReference type="InterPro" id="IPR017907">
    <property type="entry name" value="Znf_RING_CS"/>
</dbReference>
<protein>
    <submittedName>
        <fullName evidence="7">Uu.00g059880.m01.CDS01</fullName>
    </submittedName>
</protein>
<name>A0AAI8VS77_9PEZI</name>
<dbReference type="Gene3D" id="3.30.40.10">
    <property type="entry name" value="Zinc/RING finger domain, C3HC4 (zinc finger)"/>
    <property type="match status" value="1"/>
</dbReference>
<keyword evidence="8" id="KW-1185">Reference proteome</keyword>
<dbReference type="PANTHER" id="PTHR23041">
    <property type="entry name" value="RING FINGER DOMAIN-CONTAINING"/>
    <property type="match status" value="1"/>
</dbReference>
<keyword evidence="3" id="KW-0862">Zinc</keyword>
<organism evidence="7 8">
    <name type="scientific">Anthostomella pinea</name>
    <dbReference type="NCBI Taxonomy" id="933095"/>
    <lineage>
        <taxon>Eukaryota</taxon>
        <taxon>Fungi</taxon>
        <taxon>Dikarya</taxon>
        <taxon>Ascomycota</taxon>
        <taxon>Pezizomycotina</taxon>
        <taxon>Sordariomycetes</taxon>
        <taxon>Xylariomycetidae</taxon>
        <taxon>Xylariales</taxon>
        <taxon>Xylariaceae</taxon>
        <taxon>Anthostomella</taxon>
    </lineage>
</organism>
<proteinExistence type="predicted"/>
<feature type="compositionally biased region" description="Low complexity" evidence="5">
    <location>
        <begin position="30"/>
        <end position="49"/>
    </location>
</feature>
<dbReference type="PANTHER" id="PTHR23041:SF78">
    <property type="entry name" value="E3 UBIQUITIN-PROTEIN LIGASE RNF4"/>
    <property type="match status" value="1"/>
</dbReference>
<dbReference type="EMBL" id="CAUWAG010000013">
    <property type="protein sequence ID" value="CAJ2510088.1"/>
    <property type="molecule type" value="Genomic_DNA"/>
</dbReference>
<evidence type="ECO:0000256" key="1">
    <source>
        <dbReference type="ARBA" id="ARBA00022723"/>
    </source>
</evidence>
<feature type="compositionally biased region" description="Polar residues" evidence="5">
    <location>
        <begin position="174"/>
        <end position="184"/>
    </location>
</feature>
<feature type="region of interest" description="Disordered" evidence="5">
    <location>
        <begin position="152"/>
        <end position="376"/>
    </location>
</feature>
<evidence type="ECO:0000256" key="5">
    <source>
        <dbReference type="SAM" id="MobiDB-lite"/>
    </source>
</evidence>
<dbReference type="PROSITE" id="PS50089">
    <property type="entry name" value="ZF_RING_2"/>
    <property type="match status" value="1"/>
</dbReference>
<comment type="caution">
    <text evidence="7">The sequence shown here is derived from an EMBL/GenBank/DDBJ whole genome shotgun (WGS) entry which is preliminary data.</text>
</comment>
<sequence>MDPRRNNDPHGREPSPPNWYSNVGTSNIWTNPQNTNNTGGNTGNPHNPLDVDVNVNVNYHNYHFDRYHDHFPLLRSFHSNPAACFGHLPPPPIPIPIPQLPPPIPIVYPDRLPIPAFPYHDFLPGLPSPHSPHTPAYPWEQQQQQQLMPMPAFSHHHHHHRAHGPCHCAPPRNHQAQTSSSFLNDFQDFPDRDYSGRAPSPDVLPRPNITHQNPYPTFNNQSRPGQDTHNSDDNYLAALGGDFSSPSLPPLSSSPFQPPRPQSLFNLPEPLEVGQDMPATRPRASRGDAVESVDLTKEEPDYNTSGIDLSTPTLTMPTTRRQSAVSAARSTGSPVRKKRRSSTSGAGRANKVRRRETTTIEPIASPFDDDDVLNPPAHEVHETIDLSNATEVPKELMVPKVDNRTKLGHFQCVICMDDVTALTVTHCGHLFCSECLHSALHIDNMKRTCPVCRTKIDAKDKKGKNTKTFYHLELKMMTATKKGKRPAGL</sequence>
<feature type="region of interest" description="Disordered" evidence="5">
    <location>
        <begin position="1"/>
        <end position="49"/>
    </location>
</feature>
<evidence type="ECO:0000313" key="7">
    <source>
        <dbReference type="EMBL" id="CAJ2510088.1"/>
    </source>
</evidence>
<feature type="compositionally biased region" description="Basic residues" evidence="5">
    <location>
        <begin position="154"/>
        <end position="164"/>
    </location>
</feature>
<keyword evidence="2 4" id="KW-0863">Zinc-finger</keyword>
<feature type="compositionally biased region" description="Polar residues" evidence="5">
    <location>
        <begin position="209"/>
        <end position="228"/>
    </location>
</feature>
<feature type="compositionally biased region" description="Polar residues" evidence="5">
    <location>
        <begin position="302"/>
        <end position="333"/>
    </location>
</feature>
<feature type="compositionally biased region" description="Basic and acidic residues" evidence="5">
    <location>
        <begin position="285"/>
        <end position="300"/>
    </location>
</feature>